<evidence type="ECO:0000313" key="1">
    <source>
        <dbReference type="EMBL" id="KRY42378.1"/>
    </source>
</evidence>
<gene>
    <name evidence="1" type="ORF">T01_8874</name>
</gene>
<evidence type="ECO:0000313" key="2">
    <source>
        <dbReference type="Proteomes" id="UP000054776"/>
    </source>
</evidence>
<dbReference type="Proteomes" id="UP000054776">
    <property type="component" value="Unassembled WGS sequence"/>
</dbReference>
<dbReference type="EMBL" id="JYDH01000004">
    <property type="protein sequence ID" value="KRY42378.1"/>
    <property type="molecule type" value="Genomic_DNA"/>
</dbReference>
<sequence>MPTRIINLDGLSVTTILIKTVYVLGIIAQLTNAFQFKESVRAHCTYFKKEMLIFNDQLLFKQASSERHQTEVSFEFLHQFYKLTNQRPHATPMIGKLPSEPSVYITVELDEQWVVLSLESFLPIQFENSTFSFLNN</sequence>
<accession>A0A0V1BZE8</accession>
<dbReference type="InParanoid" id="A0A0V1BZE8"/>
<name>A0A0V1BZE8_TRISP</name>
<organism evidence="1 2">
    <name type="scientific">Trichinella spiralis</name>
    <name type="common">Trichina worm</name>
    <dbReference type="NCBI Taxonomy" id="6334"/>
    <lineage>
        <taxon>Eukaryota</taxon>
        <taxon>Metazoa</taxon>
        <taxon>Ecdysozoa</taxon>
        <taxon>Nematoda</taxon>
        <taxon>Enoplea</taxon>
        <taxon>Dorylaimia</taxon>
        <taxon>Trichinellida</taxon>
        <taxon>Trichinellidae</taxon>
        <taxon>Trichinella</taxon>
    </lineage>
</organism>
<keyword evidence="2" id="KW-1185">Reference proteome</keyword>
<comment type="caution">
    <text evidence="1">The sequence shown here is derived from an EMBL/GenBank/DDBJ whole genome shotgun (WGS) entry which is preliminary data.</text>
</comment>
<proteinExistence type="predicted"/>
<protein>
    <submittedName>
        <fullName evidence="1">Uncharacterized protein</fullName>
    </submittedName>
</protein>
<dbReference type="AlphaFoldDB" id="A0A0V1BZE8"/>
<reference evidence="1 2" key="1">
    <citation type="submission" date="2015-01" db="EMBL/GenBank/DDBJ databases">
        <title>Evolution of Trichinella species and genotypes.</title>
        <authorList>
            <person name="Korhonen P.K."/>
            <person name="Edoardo P."/>
            <person name="Giuseppe L.R."/>
            <person name="Gasser R.B."/>
        </authorList>
    </citation>
    <scope>NUCLEOTIDE SEQUENCE [LARGE SCALE GENOMIC DNA]</scope>
    <source>
        <strain evidence="1">ISS3</strain>
    </source>
</reference>